<sequence>MSFKNCRNNIVNIQGGTTIVPKVTISESLTNNFPIFIFIANNFTAKHLNFHHISHKNGTIVSFKQSEVLIKSSKFEYIQSKTIINASVGCLVQIVNSEVNFVSESTFLLSSRENDVNLTDNAFTSSNCTVLTTDTSSVTIDALSIHKHRSNKNLIDIDDGVITMNEINITDSSLHGILYSHNRNPSVGASKIRMRNIQSYFPLFTLYNGTSEFEFIRIDKVQSYSSVFFASIYNHSIFKFIDAKFAKITSNDSNSSMLNIFNTTSVTFDGVKSLKSKICGFHFIETSSKHNNINITKCICRIDDQLKQTENSFIYLKNSKSDFINNKATAGNILSYSSQSIISNTVFFNNTASHGTAINAFDSDIEIDVSLFKKNNAIVAGGCIQMKGGTVKVTNSNFSKNTAEHGPVIAISSGTAKLINVVSGNNYGSGTLINSLGNCTIHPETVFTPDTMEIALKGKGAKYQFVDAHFENKKGVFSNEISIPIDFIIITLFAFLSLLIILSIFKFTRKGRDSIIPSALQ</sequence>
<accession>A2F043</accession>
<dbReference type="InParanoid" id="A2F043"/>
<protein>
    <recommendedName>
        <fullName evidence="4">Right handed beta helix domain-containing protein</fullName>
    </recommendedName>
</protein>
<dbReference type="KEGG" id="tva:4759574"/>
<gene>
    <name evidence="2" type="ORF">TVAG_109020</name>
</gene>
<dbReference type="RefSeq" id="XP_001314303.1">
    <property type="nucleotide sequence ID" value="XM_001314285.1"/>
</dbReference>
<evidence type="ECO:0000256" key="1">
    <source>
        <dbReference type="SAM" id="Phobius"/>
    </source>
</evidence>
<name>A2F043_TRIV3</name>
<proteinExistence type="predicted"/>
<evidence type="ECO:0000313" key="3">
    <source>
        <dbReference type="Proteomes" id="UP000001542"/>
    </source>
</evidence>
<dbReference type="VEuPathDB" id="TrichDB:TVAGG3_0374010"/>
<dbReference type="AlphaFoldDB" id="A2F043"/>
<reference evidence="2" key="2">
    <citation type="journal article" date="2007" name="Science">
        <title>Draft genome sequence of the sexually transmitted pathogen Trichomonas vaginalis.</title>
        <authorList>
            <person name="Carlton J.M."/>
            <person name="Hirt R.P."/>
            <person name="Silva J.C."/>
            <person name="Delcher A.L."/>
            <person name="Schatz M."/>
            <person name="Zhao Q."/>
            <person name="Wortman J.R."/>
            <person name="Bidwell S.L."/>
            <person name="Alsmark U.C.M."/>
            <person name="Besteiro S."/>
            <person name="Sicheritz-Ponten T."/>
            <person name="Noel C.J."/>
            <person name="Dacks J.B."/>
            <person name="Foster P.G."/>
            <person name="Simillion C."/>
            <person name="Van de Peer Y."/>
            <person name="Miranda-Saavedra D."/>
            <person name="Barton G.J."/>
            <person name="Westrop G.D."/>
            <person name="Mueller S."/>
            <person name="Dessi D."/>
            <person name="Fiori P.L."/>
            <person name="Ren Q."/>
            <person name="Paulsen I."/>
            <person name="Zhang H."/>
            <person name="Bastida-Corcuera F.D."/>
            <person name="Simoes-Barbosa A."/>
            <person name="Brown M.T."/>
            <person name="Hayes R.D."/>
            <person name="Mukherjee M."/>
            <person name="Okumura C.Y."/>
            <person name="Schneider R."/>
            <person name="Smith A.J."/>
            <person name="Vanacova S."/>
            <person name="Villalvazo M."/>
            <person name="Haas B.J."/>
            <person name="Pertea M."/>
            <person name="Feldblyum T.V."/>
            <person name="Utterback T.R."/>
            <person name="Shu C.L."/>
            <person name="Osoegawa K."/>
            <person name="de Jong P.J."/>
            <person name="Hrdy I."/>
            <person name="Horvathova L."/>
            <person name="Zubacova Z."/>
            <person name="Dolezal P."/>
            <person name="Malik S.B."/>
            <person name="Logsdon J.M. Jr."/>
            <person name="Henze K."/>
            <person name="Gupta A."/>
            <person name="Wang C.C."/>
            <person name="Dunne R.L."/>
            <person name="Upcroft J.A."/>
            <person name="Upcroft P."/>
            <person name="White O."/>
            <person name="Salzberg S.L."/>
            <person name="Tang P."/>
            <person name="Chiu C.-H."/>
            <person name="Lee Y.-S."/>
            <person name="Embley T.M."/>
            <person name="Coombs G.H."/>
            <person name="Mottram J.C."/>
            <person name="Tachezy J."/>
            <person name="Fraser-Liggett C.M."/>
            <person name="Johnson P.J."/>
        </authorList>
    </citation>
    <scope>NUCLEOTIDE SEQUENCE [LARGE SCALE GENOMIC DNA]</scope>
    <source>
        <strain evidence="2">G3</strain>
    </source>
</reference>
<reference evidence="2" key="1">
    <citation type="submission" date="2006-10" db="EMBL/GenBank/DDBJ databases">
        <authorList>
            <person name="Amadeo P."/>
            <person name="Zhao Q."/>
            <person name="Wortman J."/>
            <person name="Fraser-Liggett C."/>
            <person name="Carlton J."/>
        </authorList>
    </citation>
    <scope>NUCLEOTIDE SEQUENCE</scope>
    <source>
        <strain evidence="2">G3</strain>
    </source>
</reference>
<keyword evidence="1" id="KW-0472">Membrane</keyword>
<dbReference type="EMBL" id="DS113558">
    <property type="protein sequence ID" value="EAY01745.1"/>
    <property type="molecule type" value="Genomic_DNA"/>
</dbReference>
<dbReference type="SMR" id="A2F043"/>
<keyword evidence="1" id="KW-0812">Transmembrane</keyword>
<keyword evidence="3" id="KW-1185">Reference proteome</keyword>
<evidence type="ECO:0008006" key="4">
    <source>
        <dbReference type="Google" id="ProtNLM"/>
    </source>
</evidence>
<dbReference type="VEuPathDB" id="TrichDB:TVAG_109020"/>
<evidence type="ECO:0000313" key="2">
    <source>
        <dbReference type="EMBL" id="EAY01745.1"/>
    </source>
</evidence>
<dbReference type="Proteomes" id="UP000001542">
    <property type="component" value="Unassembled WGS sequence"/>
</dbReference>
<feature type="transmembrane region" description="Helical" evidence="1">
    <location>
        <begin position="487"/>
        <end position="505"/>
    </location>
</feature>
<keyword evidence="1" id="KW-1133">Transmembrane helix</keyword>
<organism evidence="2 3">
    <name type="scientific">Trichomonas vaginalis (strain ATCC PRA-98 / G3)</name>
    <dbReference type="NCBI Taxonomy" id="412133"/>
    <lineage>
        <taxon>Eukaryota</taxon>
        <taxon>Metamonada</taxon>
        <taxon>Parabasalia</taxon>
        <taxon>Trichomonadida</taxon>
        <taxon>Trichomonadidae</taxon>
        <taxon>Trichomonas</taxon>
    </lineage>
</organism>